<dbReference type="Pfam" id="PF00583">
    <property type="entry name" value="Acetyltransf_1"/>
    <property type="match status" value="1"/>
</dbReference>
<feature type="domain" description="N-acetyltransferase" evidence="3">
    <location>
        <begin position="2"/>
        <end position="157"/>
    </location>
</feature>
<evidence type="ECO:0000256" key="1">
    <source>
        <dbReference type="ARBA" id="ARBA00022679"/>
    </source>
</evidence>
<gene>
    <name evidence="4" type="ORF">ISG29_19610</name>
</gene>
<organism evidence="4 5">
    <name type="scientific">Nocardioides acrostichi</name>
    <dbReference type="NCBI Taxonomy" id="2784339"/>
    <lineage>
        <taxon>Bacteria</taxon>
        <taxon>Bacillati</taxon>
        <taxon>Actinomycetota</taxon>
        <taxon>Actinomycetes</taxon>
        <taxon>Propionibacteriales</taxon>
        <taxon>Nocardioidaceae</taxon>
        <taxon>Nocardioides</taxon>
    </lineage>
</organism>
<keyword evidence="2" id="KW-0012">Acyltransferase</keyword>
<evidence type="ECO:0000259" key="3">
    <source>
        <dbReference type="PROSITE" id="PS51186"/>
    </source>
</evidence>
<dbReference type="PANTHER" id="PTHR43877">
    <property type="entry name" value="AMINOALKYLPHOSPHONATE N-ACETYLTRANSFERASE-RELATED-RELATED"/>
    <property type="match status" value="1"/>
</dbReference>
<keyword evidence="1" id="KW-0808">Transferase</keyword>
<dbReference type="InterPro" id="IPR000182">
    <property type="entry name" value="GNAT_dom"/>
</dbReference>
<comment type="caution">
    <text evidence="4">The sequence shown here is derived from an EMBL/GenBank/DDBJ whole genome shotgun (WGS) entry which is preliminary data.</text>
</comment>
<dbReference type="CDD" id="cd04301">
    <property type="entry name" value="NAT_SF"/>
    <property type="match status" value="1"/>
</dbReference>
<dbReference type="PROSITE" id="PS51186">
    <property type="entry name" value="GNAT"/>
    <property type="match status" value="1"/>
</dbReference>
<proteinExistence type="predicted"/>
<dbReference type="InterPro" id="IPR016181">
    <property type="entry name" value="Acyl_CoA_acyltransferase"/>
</dbReference>
<dbReference type="Gene3D" id="3.40.630.30">
    <property type="match status" value="1"/>
</dbReference>
<evidence type="ECO:0000313" key="5">
    <source>
        <dbReference type="Proteomes" id="UP000656804"/>
    </source>
</evidence>
<dbReference type="PANTHER" id="PTHR43877:SF1">
    <property type="entry name" value="ACETYLTRANSFERASE"/>
    <property type="match status" value="1"/>
</dbReference>
<dbReference type="InterPro" id="IPR050832">
    <property type="entry name" value="Bact_Acetyltransf"/>
</dbReference>
<dbReference type="GO" id="GO:0016747">
    <property type="term" value="F:acyltransferase activity, transferring groups other than amino-acyl groups"/>
    <property type="evidence" value="ECO:0007669"/>
    <property type="project" value="InterPro"/>
</dbReference>
<dbReference type="RefSeq" id="WP_194505146.1">
    <property type="nucleotide sequence ID" value="NZ_JADIVZ010000016.1"/>
</dbReference>
<sequence>MIDLRTATAKDAEALTDLHLDVWDDAYSGLMPQSVLDQRRADRAAAVERRRAWLTADPDVWLAVDDGRLVGFANAGPARDDDPPAQLELKALYVRASHYSTGLGRRLLGQVLGDRPAYLWVLAGNVRAVRFYERAGFSFDGAGFDEPEGRHLRMVRT</sequence>
<dbReference type="EMBL" id="JADIVZ010000016">
    <property type="protein sequence ID" value="MBF4163886.1"/>
    <property type="molecule type" value="Genomic_DNA"/>
</dbReference>
<dbReference type="AlphaFoldDB" id="A0A930V1A8"/>
<protein>
    <submittedName>
        <fullName evidence="4">GNAT family N-acetyltransferase</fullName>
    </submittedName>
</protein>
<dbReference type="SUPFAM" id="SSF55729">
    <property type="entry name" value="Acyl-CoA N-acyltransferases (Nat)"/>
    <property type="match status" value="1"/>
</dbReference>
<name>A0A930V1A8_9ACTN</name>
<evidence type="ECO:0000256" key="2">
    <source>
        <dbReference type="ARBA" id="ARBA00023315"/>
    </source>
</evidence>
<reference evidence="4" key="1">
    <citation type="submission" date="2020-11" db="EMBL/GenBank/DDBJ databases">
        <title>Nocardioides sp. CBS4Y-1, whole genome shotgun sequence.</title>
        <authorList>
            <person name="Tuo L."/>
        </authorList>
    </citation>
    <scope>NUCLEOTIDE SEQUENCE</scope>
    <source>
        <strain evidence="4">CBS4Y-1</strain>
    </source>
</reference>
<keyword evidence="5" id="KW-1185">Reference proteome</keyword>
<evidence type="ECO:0000313" key="4">
    <source>
        <dbReference type="EMBL" id="MBF4163886.1"/>
    </source>
</evidence>
<accession>A0A930V1A8</accession>
<dbReference type="Proteomes" id="UP000656804">
    <property type="component" value="Unassembled WGS sequence"/>
</dbReference>